<dbReference type="SUPFAM" id="SSF53613">
    <property type="entry name" value="Ribokinase-like"/>
    <property type="match status" value="1"/>
</dbReference>
<dbReference type="GO" id="GO:0009228">
    <property type="term" value="P:thiamine biosynthetic process"/>
    <property type="evidence" value="ECO:0007669"/>
    <property type="project" value="TreeGrafter"/>
</dbReference>
<keyword evidence="2" id="KW-0808">Transferase</keyword>
<dbReference type="InterPro" id="IPR029056">
    <property type="entry name" value="Ribokinase-like"/>
</dbReference>
<feature type="domain" description="Pyridoxamine kinase/Phosphomethylpyrimidine kinase" evidence="1">
    <location>
        <begin position="16"/>
        <end position="257"/>
    </location>
</feature>
<protein>
    <submittedName>
        <fullName evidence="2">Hydroxymethylpyrimidine/phosphomethylpyrimidine kinase</fullName>
    </submittedName>
</protein>
<dbReference type="GO" id="GO:0008972">
    <property type="term" value="F:phosphomethylpyrimidine kinase activity"/>
    <property type="evidence" value="ECO:0007669"/>
    <property type="project" value="TreeGrafter"/>
</dbReference>
<dbReference type="GO" id="GO:0009229">
    <property type="term" value="P:thiamine diphosphate biosynthetic process"/>
    <property type="evidence" value="ECO:0007669"/>
    <property type="project" value="UniProtKB-UniPathway"/>
</dbReference>
<evidence type="ECO:0000313" key="3">
    <source>
        <dbReference type="Proteomes" id="UP000294692"/>
    </source>
</evidence>
<dbReference type="GO" id="GO:0008902">
    <property type="term" value="F:hydroxymethylpyrimidine kinase activity"/>
    <property type="evidence" value="ECO:0007669"/>
    <property type="project" value="TreeGrafter"/>
</dbReference>
<dbReference type="UniPathway" id="UPA00060">
    <property type="reaction ID" value="UER00138"/>
</dbReference>
<organism evidence="2 3">
    <name type="scientific">Paracandidimonas soli</name>
    <dbReference type="NCBI Taxonomy" id="1917182"/>
    <lineage>
        <taxon>Bacteria</taxon>
        <taxon>Pseudomonadati</taxon>
        <taxon>Pseudomonadota</taxon>
        <taxon>Betaproteobacteria</taxon>
        <taxon>Burkholderiales</taxon>
        <taxon>Alcaligenaceae</taxon>
        <taxon>Paracandidimonas</taxon>
    </lineage>
</organism>
<keyword evidence="2" id="KW-0418">Kinase</keyword>
<comment type="caution">
    <text evidence="2">The sequence shown here is derived from an EMBL/GenBank/DDBJ whole genome shotgun (WGS) entry which is preliminary data.</text>
</comment>
<keyword evidence="3" id="KW-1185">Reference proteome</keyword>
<dbReference type="EMBL" id="SMBX01000001">
    <property type="protein sequence ID" value="TCV03201.1"/>
    <property type="molecule type" value="Genomic_DNA"/>
</dbReference>
<gene>
    <name evidence="2" type="ORF">EV686_101665</name>
</gene>
<evidence type="ECO:0000259" key="1">
    <source>
        <dbReference type="Pfam" id="PF08543"/>
    </source>
</evidence>
<dbReference type="GO" id="GO:0005829">
    <property type="term" value="C:cytosol"/>
    <property type="evidence" value="ECO:0007669"/>
    <property type="project" value="TreeGrafter"/>
</dbReference>
<dbReference type="Proteomes" id="UP000294692">
    <property type="component" value="Unassembled WGS sequence"/>
</dbReference>
<accession>A0A4R3VG28</accession>
<dbReference type="AlphaFoldDB" id="A0A4R3VG28"/>
<dbReference type="RefSeq" id="WP_132473429.1">
    <property type="nucleotide sequence ID" value="NZ_JBEBWM010000043.1"/>
</dbReference>
<name>A0A4R3VG28_9BURK</name>
<dbReference type="PANTHER" id="PTHR20858">
    <property type="entry name" value="PHOSPHOMETHYLPYRIMIDINE KINASE"/>
    <property type="match status" value="1"/>
</dbReference>
<dbReference type="Pfam" id="PF08543">
    <property type="entry name" value="Phos_pyr_kin"/>
    <property type="match status" value="1"/>
</dbReference>
<proteinExistence type="predicted"/>
<sequence>MPAASPPVILAFGPFDPSGSGNLPANAITSTKLGCHTLSVLTALHVQDTAVIEEIHPLSPELIDDQARLLLEDMRVQAICVGPLYTTSAVSVLAQIAADYTDVPLVLHLGKLPDESLMEGADPDDTLAAILELLLPQTDIAIADHTLLEQWRTQGMLPGNNDPQQILLDHGASWALSTAAPLRQGQHSYLLSSQDNDTFHWPWTPPVARLSDPDGPLVAAIAANTAQGLPMPQAVKQAVASSGELTRHTFQPGMGNRLINRSA</sequence>
<reference evidence="2 3" key="1">
    <citation type="submission" date="2019-03" db="EMBL/GenBank/DDBJ databases">
        <title>Genomic Encyclopedia of Type Strains, Phase IV (KMG-IV): sequencing the most valuable type-strain genomes for metagenomic binning, comparative biology and taxonomic classification.</title>
        <authorList>
            <person name="Goeker M."/>
        </authorList>
    </citation>
    <scope>NUCLEOTIDE SEQUENCE [LARGE SCALE GENOMIC DNA]</scope>
    <source>
        <strain evidence="2 3">DSM 100048</strain>
    </source>
</reference>
<dbReference type="InterPro" id="IPR013749">
    <property type="entry name" value="PM/HMP-P_kinase-1"/>
</dbReference>
<dbReference type="PANTHER" id="PTHR20858:SF17">
    <property type="entry name" value="HYDROXYMETHYLPYRIMIDINE_PHOSPHOMETHYLPYRIMIDINE KINASE THI20-RELATED"/>
    <property type="match status" value="1"/>
</dbReference>
<dbReference type="OrthoDB" id="9810880at2"/>
<dbReference type="Gene3D" id="3.40.1190.20">
    <property type="match status" value="1"/>
</dbReference>
<evidence type="ECO:0000313" key="2">
    <source>
        <dbReference type="EMBL" id="TCV03201.1"/>
    </source>
</evidence>